<sequence length="586" mass="64161">MEVSDPPLITIRRGDTEEFCTLDDPPYLCKDVLDYLDVTKGWGRGELTKTVGERVISIHTSRQVPAGSYTFREVRAAAGPSITGTGDRSREYIQHLLPGPPPALPSVRAELDAALRHSQSARIPVTSECYTAVQSEDAQLAEQHLVSTDGSRLPAFLSSWILNEPPKATTEQNITLHVSSSLLQLFSLLEKLSGLELKPKLTFNAAESDTSSQAIARGKRPDTLGIAKACTLLIGEDKKRRMLEGVEDLRRKKLKLSMMHYGDLKFIVGYAAAEGIFKWFWMGAGQQDIAEIGEELNLLERQDRIKWVKNVVFIYRLLDVMAQSVPELLGRVPVYDLLERPSGAKIVFHEDGAQKVISNFDKYCEDYETSFEAVDRAYKAAQEAAAEAAASGLQPSLIQAKCSPEVQGRRKTYSVETTPLGYGRPASDPQDARAIAYACCSAARTLHSNGIVHRDFRMPNIVCLGADNGSLDSTRADVGGSDIAGSHSRGLGRAFMVIDLESAAKEGDVVSQNCKLAICHMPGVLDENRRYTTASDMFEIGILLEGILKDLQSFNGDAKEFVLALKAKKCSAAEALEHPWLRAAAG</sequence>
<proteinExistence type="predicted"/>
<organism evidence="1 2">
    <name type="scientific">Klebsormidium nitens</name>
    <name type="common">Green alga</name>
    <name type="synonym">Ulothrix nitens</name>
    <dbReference type="NCBI Taxonomy" id="105231"/>
    <lineage>
        <taxon>Eukaryota</taxon>
        <taxon>Viridiplantae</taxon>
        <taxon>Streptophyta</taxon>
        <taxon>Klebsormidiophyceae</taxon>
        <taxon>Klebsormidiales</taxon>
        <taxon>Klebsormidiaceae</taxon>
        <taxon>Klebsormidium</taxon>
    </lineage>
</organism>
<dbReference type="EMBL" id="DF236958">
    <property type="protein sequence ID" value="GAQ78157.1"/>
    <property type="molecule type" value="Genomic_DNA"/>
</dbReference>
<keyword evidence="1" id="KW-0808">Transferase</keyword>
<dbReference type="InterPro" id="IPR011009">
    <property type="entry name" value="Kinase-like_dom_sf"/>
</dbReference>
<accession>A0A1Y1HNM3</accession>
<dbReference type="PANTHER" id="PTHR24347">
    <property type="entry name" value="SERINE/THREONINE-PROTEIN KINASE"/>
    <property type="match status" value="1"/>
</dbReference>
<evidence type="ECO:0000313" key="1">
    <source>
        <dbReference type="EMBL" id="GAQ78157.1"/>
    </source>
</evidence>
<dbReference type="Gene3D" id="1.10.510.10">
    <property type="entry name" value="Transferase(Phosphotransferase) domain 1"/>
    <property type="match status" value="1"/>
</dbReference>
<dbReference type="OMA" id="CHPWFSA"/>
<dbReference type="OrthoDB" id="1932902at2759"/>
<dbReference type="AlphaFoldDB" id="A0A1Y1HNM3"/>
<protein>
    <submittedName>
        <fullName evidence="1">Protein kinase-like domain containing protein</fullName>
    </submittedName>
</protein>
<keyword evidence="2" id="KW-1185">Reference proteome</keyword>
<evidence type="ECO:0000313" key="2">
    <source>
        <dbReference type="Proteomes" id="UP000054558"/>
    </source>
</evidence>
<name>A0A1Y1HNM3_KLENI</name>
<keyword evidence="1" id="KW-0418">Kinase</keyword>
<dbReference type="Proteomes" id="UP000054558">
    <property type="component" value="Unassembled WGS sequence"/>
</dbReference>
<gene>
    <name evidence="1" type="ORF">KFL_000090030</name>
</gene>
<dbReference type="SUPFAM" id="SSF56112">
    <property type="entry name" value="Protein kinase-like (PK-like)"/>
    <property type="match status" value="1"/>
</dbReference>
<dbReference type="GO" id="GO:0016301">
    <property type="term" value="F:kinase activity"/>
    <property type="evidence" value="ECO:0007669"/>
    <property type="project" value="UniProtKB-KW"/>
</dbReference>
<reference evidence="1 2" key="1">
    <citation type="journal article" date="2014" name="Nat. Commun.">
        <title>Klebsormidium flaccidum genome reveals primary factors for plant terrestrial adaptation.</title>
        <authorList>
            <person name="Hori K."/>
            <person name="Maruyama F."/>
            <person name="Fujisawa T."/>
            <person name="Togashi T."/>
            <person name="Yamamoto N."/>
            <person name="Seo M."/>
            <person name="Sato S."/>
            <person name="Yamada T."/>
            <person name="Mori H."/>
            <person name="Tajima N."/>
            <person name="Moriyama T."/>
            <person name="Ikeuchi M."/>
            <person name="Watanabe M."/>
            <person name="Wada H."/>
            <person name="Kobayashi K."/>
            <person name="Saito M."/>
            <person name="Masuda T."/>
            <person name="Sasaki-Sekimoto Y."/>
            <person name="Mashiguchi K."/>
            <person name="Awai K."/>
            <person name="Shimojima M."/>
            <person name="Masuda S."/>
            <person name="Iwai M."/>
            <person name="Nobusawa T."/>
            <person name="Narise T."/>
            <person name="Kondo S."/>
            <person name="Saito H."/>
            <person name="Sato R."/>
            <person name="Murakawa M."/>
            <person name="Ihara Y."/>
            <person name="Oshima-Yamada Y."/>
            <person name="Ohtaka K."/>
            <person name="Satoh M."/>
            <person name="Sonobe K."/>
            <person name="Ishii M."/>
            <person name="Ohtani R."/>
            <person name="Kanamori-Sato M."/>
            <person name="Honoki R."/>
            <person name="Miyazaki D."/>
            <person name="Mochizuki H."/>
            <person name="Umetsu J."/>
            <person name="Higashi K."/>
            <person name="Shibata D."/>
            <person name="Kamiya Y."/>
            <person name="Sato N."/>
            <person name="Nakamura Y."/>
            <person name="Tabata S."/>
            <person name="Ida S."/>
            <person name="Kurokawa K."/>
            <person name="Ohta H."/>
        </authorList>
    </citation>
    <scope>NUCLEOTIDE SEQUENCE [LARGE SCALE GENOMIC DNA]</scope>
    <source>
        <strain evidence="1 2">NIES-2285</strain>
    </source>
</reference>